<feature type="compositionally biased region" description="Basic and acidic residues" evidence="1">
    <location>
        <begin position="846"/>
        <end position="861"/>
    </location>
</feature>
<feature type="compositionally biased region" description="Basic and acidic residues" evidence="1">
    <location>
        <begin position="570"/>
        <end position="583"/>
    </location>
</feature>
<name>A0A9W4UUZ6_9PLEO</name>
<feature type="region of interest" description="Disordered" evidence="1">
    <location>
        <begin position="846"/>
        <end position="975"/>
    </location>
</feature>
<feature type="compositionally biased region" description="Low complexity" evidence="1">
    <location>
        <begin position="933"/>
        <end position="949"/>
    </location>
</feature>
<protein>
    <submittedName>
        <fullName evidence="2">Uncharacterized protein</fullName>
    </submittedName>
</protein>
<feature type="compositionally biased region" description="Polar residues" evidence="1">
    <location>
        <begin position="32"/>
        <end position="44"/>
    </location>
</feature>
<feature type="compositionally biased region" description="Low complexity" evidence="1">
    <location>
        <begin position="1011"/>
        <end position="1040"/>
    </location>
</feature>
<feature type="compositionally biased region" description="Polar residues" evidence="1">
    <location>
        <begin position="604"/>
        <end position="622"/>
    </location>
</feature>
<feature type="compositionally biased region" description="Basic and acidic residues" evidence="1">
    <location>
        <begin position="765"/>
        <end position="774"/>
    </location>
</feature>
<feature type="compositionally biased region" description="Polar residues" evidence="1">
    <location>
        <begin position="88"/>
        <end position="110"/>
    </location>
</feature>
<dbReference type="Proteomes" id="UP001152607">
    <property type="component" value="Unassembled WGS sequence"/>
</dbReference>
<keyword evidence="3" id="KW-1185">Reference proteome</keyword>
<feature type="region of interest" description="Disordered" evidence="1">
    <location>
        <begin position="498"/>
        <end position="518"/>
    </location>
</feature>
<feature type="compositionally biased region" description="Basic and acidic residues" evidence="1">
    <location>
        <begin position="703"/>
        <end position="736"/>
    </location>
</feature>
<reference evidence="2" key="1">
    <citation type="submission" date="2023-01" db="EMBL/GenBank/DDBJ databases">
        <authorList>
            <person name="Van Ghelder C."/>
            <person name="Rancurel C."/>
        </authorList>
    </citation>
    <scope>NUCLEOTIDE SEQUENCE</scope>
    <source>
        <strain evidence="2">CNCM I-4278</strain>
    </source>
</reference>
<feature type="region of interest" description="Disordered" evidence="1">
    <location>
        <begin position="204"/>
        <end position="235"/>
    </location>
</feature>
<feature type="compositionally biased region" description="Low complexity" evidence="1">
    <location>
        <begin position="1087"/>
        <end position="1098"/>
    </location>
</feature>
<feature type="compositionally biased region" description="Basic and acidic residues" evidence="1">
    <location>
        <begin position="1063"/>
        <end position="1072"/>
    </location>
</feature>
<comment type="caution">
    <text evidence="2">The sequence shown here is derived from an EMBL/GenBank/DDBJ whole genome shotgun (WGS) entry which is preliminary data.</text>
</comment>
<feature type="region of interest" description="Disordered" evidence="1">
    <location>
        <begin position="318"/>
        <end position="403"/>
    </location>
</feature>
<feature type="compositionally biased region" description="Basic and acidic residues" evidence="1">
    <location>
        <begin position="550"/>
        <end position="559"/>
    </location>
</feature>
<sequence>MGNAQSSPRSRSHNKLAKPRTISNVVVRGQKNESQQSSLASRYANLSANDRQQIKSQLLSPLETDFENSSALGDDSKLHVIEDATAPTSATSGGMQRGLSNSSRTNSMSCFGSRGGSASKLNSVAGSKVSLHDAVDVETAMRILEEVKRTASPEDLATLQLALQPSPPSPSPRPTSTIDPVINRRNSIALNRSSSSLIRRRSLVTTPGLATRGSPATKDRRAWSSWKTPNLDPQEEAKWHTDKPLANSHTGLAALALTEEQTGASSPRAMTPGDKEYTHLGSLQLGSLRIANGEPSPAPRGALQSLSKEVDYFTPPDVEDAPIMMKPTKRSKHARSMSATIPPTPPLYRKLRLSTASRKSKTLSRCDSPQKTDGSSKPDSVPKAEDASHPQFMNGDDEPEPLRRLRVTNRSSETLATMATHCQANAMDECSHEQLDIDEGFVSDDDKAEKETHTILNGTIFGEPLTTIHSSPLENLSTTQLPAVSPATYEDVIPTIELPELETRSARPPPTKADSGYSSVGSFVMVQRQAMREGSPTLLEEDAHQNSSGDHAREPDATEHAPQTLHRIRSNQENRTTRSDSLDIPRSGSQPQPEQVTGPESPRSPMSLQSEGSAEKNTSMSRRLQKRRPSQQELPGVNPLVHTYESTIPEVPSDLRSQFVTRTSKTSGMEFHNQNHLASEHVQQGERRYEAGVPAPTQAPEETESHTKQQKPEKAERKRWSLFEDSRTGEMAENHGRTHSNSVPDRPQTPSRGLRRSLSLFRSKSKSEKDKAKSAQEYVNEMPMMVDLGAIGSALGRSPYDAAINAAFTHTVTSPTHPHQMGNVMPMSRTKSMVNMDDRTAADYARARSKDRAQARPEMPQRPKSYHQALHHGNDGGRPRSFHYDNDIPPIPTLHAMPPRPRSCHQPSYDGRARSRGFYYDSDIPPVPMLPRSKTPTHTPTAPSAADPSPVQPARPGPQIRARPTGRGPTVSKIVTQYDQYGDWEPRRTEWQVKSHTQQGRRRNYTVGSRPASYQAYQPQLQQQQYQSHYEYQPQYQQQERQQRPRQRSSSSYGRHSLPSQSPHREYRRSSEYVDSAPVPVPVPAMPLHHPQQTQQLQSMGTRQLHSYSSRSMGSRHHSSGY</sequence>
<feature type="compositionally biased region" description="Basic and acidic residues" evidence="1">
    <location>
        <begin position="368"/>
        <end position="388"/>
    </location>
</feature>
<dbReference type="OrthoDB" id="5341904at2759"/>
<feature type="region of interest" description="Disordered" evidence="1">
    <location>
        <begin position="88"/>
        <end position="111"/>
    </location>
</feature>
<dbReference type="AlphaFoldDB" id="A0A9W4UUZ6"/>
<feature type="compositionally biased region" description="Basic and acidic residues" evidence="1">
    <location>
        <begin position="872"/>
        <end position="886"/>
    </location>
</feature>
<dbReference type="EMBL" id="CAOQHR010000012">
    <property type="protein sequence ID" value="CAI6341426.1"/>
    <property type="molecule type" value="Genomic_DNA"/>
</dbReference>
<feature type="region of interest" description="Disordered" evidence="1">
    <location>
        <begin position="1"/>
        <end position="44"/>
    </location>
</feature>
<evidence type="ECO:0000256" key="1">
    <source>
        <dbReference type="SAM" id="MobiDB-lite"/>
    </source>
</evidence>
<evidence type="ECO:0000313" key="2">
    <source>
        <dbReference type="EMBL" id="CAI6341426.1"/>
    </source>
</evidence>
<organism evidence="2 3">
    <name type="scientific">Periconia digitata</name>
    <dbReference type="NCBI Taxonomy" id="1303443"/>
    <lineage>
        <taxon>Eukaryota</taxon>
        <taxon>Fungi</taxon>
        <taxon>Dikarya</taxon>
        <taxon>Ascomycota</taxon>
        <taxon>Pezizomycotina</taxon>
        <taxon>Dothideomycetes</taxon>
        <taxon>Pleosporomycetidae</taxon>
        <taxon>Pleosporales</taxon>
        <taxon>Massarineae</taxon>
        <taxon>Periconiaceae</taxon>
        <taxon>Periconia</taxon>
    </lineage>
</organism>
<proteinExistence type="predicted"/>
<feature type="region of interest" description="Disordered" evidence="1">
    <location>
        <begin position="541"/>
        <end position="775"/>
    </location>
</feature>
<accession>A0A9W4UUZ6</accession>
<feature type="region of interest" description="Disordered" evidence="1">
    <location>
        <begin position="991"/>
        <end position="1122"/>
    </location>
</feature>
<evidence type="ECO:0000313" key="3">
    <source>
        <dbReference type="Proteomes" id="UP001152607"/>
    </source>
</evidence>
<gene>
    <name evidence="2" type="ORF">PDIGIT_LOCUS14623</name>
</gene>
<feature type="compositionally biased region" description="Polar residues" evidence="1">
    <location>
        <begin position="655"/>
        <end position="677"/>
    </location>
</feature>